<dbReference type="PANTHER" id="PTHR34975:SF2">
    <property type="entry name" value="SPORE GERMINATION PROTEIN A2"/>
    <property type="match status" value="1"/>
</dbReference>
<keyword evidence="4" id="KW-0309">Germination</keyword>
<sequence length="372" mass="40886">MKSFEYGDQEVTTTELFILLPSFIHGVVILTIARILNEKVFPFGGVLAILLGGVLTGLAAWLAAKVASGFPGRSFFDYASLIVSKPAALVLTLTMAVHFLLITAFEVSAVGDITRLYLLPKTPMFVSALSFFLVIIYGVCGSRVGLVRLNLLFFPIYSLILVVTHLFVVENFDLANLKPIVITDTKGGFWSATGKGTLFFVGFEILLLYSQYVKQSSKIPKAAVKGMILTVVIALFSYVMVSGVMGHLAPVQLMFPAIEVMKEAQITSGIVERGDVLFFVIWMMTIFNTGAMAFDAMLLAVEPLFPRMNKKLAAMGMAPLIFLIAMLPKNTQDVFRIIQVDTYLQVPLAFAVPPLLLLVAKWRRLMHREVGG</sequence>
<dbReference type="Proteomes" id="UP000317036">
    <property type="component" value="Unassembled WGS sequence"/>
</dbReference>
<evidence type="ECO:0000256" key="1">
    <source>
        <dbReference type="ARBA" id="ARBA00004141"/>
    </source>
</evidence>
<comment type="caution">
    <text evidence="9">The sequence shown here is derived from an EMBL/GenBank/DDBJ whole genome shotgun (WGS) entry which is preliminary data.</text>
</comment>
<keyword evidence="7 8" id="KW-0472">Membrane</keyword>
<dbReference type="PANTHER" id="PTHR34975">
    <property type="entry name" value="SPORE GERMINATION PROTEIN A2"/>
    <property type="match status" value="1"/>
</dbReference>
<dbReference type="GO" id="GO:0009847">
    <property type="term" value="P:spore germination"/>
    <property type="evidence" value="ECO:0007669"/>
    <property type="project" value="InterPro"/>
</dbReference>
<name>A0A559K405_9BACL</name>
<evidence type="ECO:0000256" key="4">
    <source>
        <dbReference type="ARBA" id="ARBA00022544"/>
    </source>
</evidence>
<keyword evidence="3" id="KW-0813">Transport</keyword>
<feature type="transmembrane region" description="Helical" evidence="8">
    <location>
        <begin position="151"/>
        <end position="169"/>
    </location>
</feature>
<dbReference type="Gene3D" id="1.20.1740.10">
    <property type="entry name" value="Amino acid/polyamine transporter I"/>
    <property type="match status" value="1"/>
</dbReference>
<feature type="transmembrane region" description="Helical" evidence="8">
    <location>
        <begin position="189"/>
        <end position="210"/>
    </location>
</feature>
<evidence type="ECO:0000256" key="3">
    <source>
        <dbReference type="ARBA" id="ARBA00022448"/>
    </source>
</evidence>
<protein>
    <submittedName>
        <fullName evidence="9">GerAB/ArcD/ProY family transporter</fullName>
    </submittedName>
</protein>
<gene>
    <name evidence="9" type="ORF">FPZ49_27150</name>
</gene>
<dbReference type="AlphaFoldDB" id="A0A559K405"/>
<reference evidence="9 10" key="1">
    <citation type="submission" date="2019-07" db="EMBL/GenBank/DDBJ databases">
        <authorList>
            <person name="Kim J."/>
        </authorList>
    </citation>
    <scope>NUCLEOTIDE SEQUENCE [LARGE SCALE GENOMIC DNA]</scope>
    <source>
        <strain evidence="9 10">JC52</strain>
    </source>
</reference>
<comment type="subcellular location">
    <subcellularLocation>
        <location evidence="1">Membrane</location>
        <topology evidence="1">Multi-pass membrane protein</topology>
    </subcellularLocation>
</comment>
<comment type="similarity">
    <text evidence="2">Belongs to the amino acid-polyamine-organocation (APC) superfamily. Spore germination protein (SGP) (TC 2.A.3.9) family.</text>
</comment>
<dbReference type="RefSeq" id="WP_144853053.1">
    <property type="nucleotide sequence ID" value="NZ_VNJI01000047.1"/>
</dbReference>
<evidence type="ECO:0000256" key="8">
    <source>
        <dbReference type="SAM" id="Phobius"/>
    </source>
</evidence>
<proteinExistence type="inferred from homology"/>
<dbReference type="NCBIfam" id="TIGR00912">
    <property type="entry name" value="2A0309"/>
    <property type="match status" value="1"/>
</dbReference>
<keyword evidence="10" id="KW-1185">Reference proteome</keyword>
<evidence type="ECO:0000313" key="10">
    <source>
        <dbReference type="Proteomes" id="UP000317036"/>
    </source>
</evidence>
<feature type="transmembrane region" description="Helical" evidence="8">
    <location>
        <begin position="342"/>
        <end position="360"/>
    </location>
</feature>
<dbReference type="EMBL" id="VNJI01000047">
    <property type="protein sequence ID" value="TVY06875.1"/>
    <property type="molecule type" value="Genomic_DNA"/>
</dbReference>
<feature type="transmembrane region" description="Helical" evidence="8">
    <location>
        <begin position="42"/>
        <end position="63"/>
    </location>
</feature>
<dbReference type="GO" id="GO:0016020">
    <property type="term" value="C:membrane"/>
    <property type="evidence" value="ECO:0007669"/>
    <property type="project" value="UniProtKB-SubCell"/>
</dbReference>
<evidence type="ECO:0000256" key="6">
    <source>
        <dbReference type="ARBA" id="ARBA00022989"/>
    </source>
</evidence>
<keyword evidence="5 8" id="KW-0812">Transmembrane</keyword>
<evidence type="ECO:0000313" key="9">
    <source>
        <dbReference type="EMBL" id="TVY06875.1"/>
    </source>
</evidence>
<dbReference type="Pfam" id="PF03845">
    <property type="entry name" value="Spore_permease"/>
    <property type="match status" value="1"/>
</dbReference>
<feature type="transmembrane region" description="Helical" evidence="8">
    <location>
        <begin position="222"/>
        <end position="245"/>
    </location>
</feature>
<evidence type="ECO:0000256" key="5">
    <source>
        <dbReference type="ARBA" id="ARBA00022692"/>
    </source>
</evidence>
<feature type="transmembrane region" description="Helical" evidence="8">
    <location>
        <begin position="75"/>
        <end position="102"/>
    </location>
</feature>
<keyword evidence="6 8" id="KW-1133">Transmembrane helix</keyword>
<feature type="transmembrane region" description="Helical" evidence="8">
    <location>
        <begin position="276"/>
        <end position="300"/>
    </location>
</feature>
<dbReference type="InterPro" id="IPR004761">
    <property type="entry name" value="Spore_GerAB"/>
</dbReference>
<feature type="transmembrane region" description="Helical" evidence="8">
    <location>
        <begin position="312"/>
        <end position="330"/>
    </location>
</feature>
<evidence type="ECO:0000256" key="2">
    <source>
        <dbReference type="ARBA" id="ARBA00007998"/>
    </source>
</evidence>
<dbReference type="OrthoDB" id="2716906at2"/>
<evidence type="ECO:0000256" key="7">
    <source>
        <dbReference type="ARBA" id="ARBA00023136"/>
    </source>
</evidence>
<feature type="transmembrane region" description="Helical" evidence="8">
    <location>
        <begin position="16"/>
        <end position="36"/>
    </location>
</feature>
<organism evidence="9 10">
    <name type="scientific">Paenibacillus cremeus</name>
    <dbReference type="NCBI Taxonomy" id="2163881"/>
    <lineage>
        <taxon>Bacteria</taxon>
        <taxon>Bacillati</taxon>
        <taxon>Bacillota</taxon>
        <taxon>Bacilli</taxon>
        <taxon>Bacillales</taxon>
        <taxon>Paenibacillaceae</taxon>
        <taxon>Paenibacillus</taxon>
    </lineage>
</organism>
<feature type="transmembrane region" description="Helical" evidence="8">
    <location>
        <begin position="122"/>
        <end position="139"/>
    </location>
</feature>
<accession>A0A559K405</accession>